<proteinExistence type="predicted"/>
<dbReference type="EMBL" id="AP014612">
    <property type="protein sequence ID" value="BAQ24020.1"/>
    <property type="molecule type" value="Genomic_DNA"/>
</dbReference>
<dbReference type="Gene3D" id="2.60.120.10">
    <property type="entry name" value="Jelly Rolls"/>
    <property type="match status" value="1"/>
</dbReference>
<gene>
    <name evidence="1" type="ORF">SRT_07590</name>
</gene>
<reference evidence="1 2" key="1">
    <citation type="journal article" date="2016" name="Microbiol. Immunol.">
        <title>Complete genome sequence of Streptococcus troglodytae TKU31 isolated from the oral cavity of a chimpanzee (Pan troglodytes).</title>
        <authorList>
            <person name="Okamoto M."/>
            <person name="Naito M."/>
            <person name="Miyanohara M."/>
            <person name="Imai S."/>
            <person name="Nomura Y."/>
            <person name="Saito W."/>
            <person name="Momoi Y."/>
            <person name="Takada K."/>
            <person name="Miyabe-Nishiwaki T."/>
            <person name="Tomonaga M."/>
            <person name="Hanada N."/>
        </authorList>
    </citation>
    <scope>NUCLEOTIDE SEQUENCE [LARGE SCALE GENOMIC DNA]</scope>
    <source>
        <strain evidence="2">TKU 31</strain>
    </source>
</reference>
<keyword evidence="2" id="KW-1185">Reference proteome</keyword>
<protein>
    <submittedName>
        <fullName evidence="1">Acetate kinase</fullName>
    </submittedName>
</protein>
<dbReference type="InterPro" id="IPR011051">
    <property type="entry name" value="RmlC_Cupin_sf"/>
</dbReference>
<dbReference type="SUPFAM" id="SSF51182">
    <property type="entry name" value="RmlC-like cupins"/>
    <property type="match status" value="1"/>
</dbReference>
<dbReference type="GO" id="GO:0016301">
    <property type="term" value="F:kinase activity"/>
    <property type="evidence" value="ECO:0007669"/>
    <property type="project" value="UniProtKB-KW"/>
</dbReference>
<dbReference type="KEGG" id="strg:SRT_07590"/>
<keyword evidence="1" id="KW-0418">Kinase</keyword>
<dbReference type="Proteomes" id="UP000217758">
    <property type="component" value="Chromosome"/>
</dbReference>
<sequence>MIENLFELVKYHEGQIASRSLNKKLEIENPITLYAMPAGESISNESSKLAKLIQVLEGSLQVEIAGEKHILNQQGLISIAANQIHNLYALKDSKVLQIEVES</sequence>
<dbReference type="AlphaFoldDB" id="A0A1L7LIQ9"/>
<accession>A0A1L7LIQ9</accession>
<evidence type="ECO:0000313" key="1">
    <source>
        <dbReference type="EMBL" id="BAQ24020.1"/>
    </source>
</evidence>
<dbReference type="RefSeq" id="WP_128833109.1">
    <property type="nucleotide sequence ID" value="NZ_AP014612.1"/>
</dbReference>
<evidence type="ECO:0000313" key="2">
    <source>
        <dbReference type="Proteomes" id="UP000217758"/>
    </source>
</evidence>
<organism evidence="1 2">
    <name type="scientific">Streptococcus troglodytae</name>
    <dbReference type="NCBI Taxonomy" id="1111760"/>
    <lineage>
        <taxon>Bacteria</taxon>
        <taxon>Bacillati</taxon>
        <taxon>Bacillota</taxon>
        <taxon>Bacilli</taxon>
        <taxon>Lactobacillales</taxon>
        <taxon>Streptococcaceae</taxon>
        <taxon>Streptococcus</taxon>
    </lineage>
</organism>
<keyword evidence="1" id="KW-0808">Transferase</keyword>
<name>A0A1L7LIQ9_9STRE</name>
<dbReference type="InterPro" id="IPR014710">
    <property type="entry name" value="RmlC-like_jellyroll"/>
</dbReference>